<feature type="domain" description="O-methyltransferase dimerisation" evidence="6">
    <location>
        <begin position="22"/>
        <end position="91"/>
    </location>
</feature>
<dbReference type="Proteomes" id="UP000198727">
    <property type="component" value="Unassembled WGS sequence"/>
</dbReference>
<proteinExistence type="predicted"/>
<keyword evidence="2 7" id="KW-0808">Transferase</keyword>
<dbReference type="Pfam" id="PF00891">
    <property type="entry name" value="Methyltransf_2"/>
    <property type="match status" value="1"/>
</dbReference>
<evidence type="ECO:0000259" key="5">
    <source>
        <dbReference type="Pfam" id="PF00891"/>
    </source>
</evidence>
<dbReference type="SUPFAM" id="SSF46785">
    <property type="entry name" value="Winged helix' DNA-binding domain"/>
    <property type="match status" value="1"/>
</dbReference>
<dbReference type="InterPro" id="IPR016461">
    <property type="entry name" value="COMT-like"/>
</dbReference>
<feature type="active site" description="Proton acceptor" evidence="4">
    <location>
        <position position="253"/>
    </location>
</feature>
<evidence type="ECO:0000313" key="7">
    <source>
        <dbReference type="EMBL" id="SFP29856.1"/>
    </source>
</evidence>
<dbReference type="GO" id="GO:0032259">
    <property type="term" value="P:methylation"/>
    <property type="evidence" value="ECO:0007669"/>
    <property type="project" value="UniProtKB-KW"/>
</dbReference>
<dbReference type="InterPro" id="IPR001077">
    <property type="entry name" value="COMT_C"/>
</dbReference>
<dbReference type="InterPro" id="IPR029063">
    <property type="entry name" value="SAM-dependent_MTases_sf"/>
</dbReference>
<keyword evidence="3" id="KW-0949">S-adenosyl-L-methionine</keyword>
<dbReference type="Gene3D" id="3.40.50.150">
    <property type="entry name" value="Vaccinia Virus protein VP39"/>
    <property type="match status" value="1"/>
</dbReference>
<sequence>MPQCVFVGHNDNDADALRRRAGLATPMALRVAVTLGLPDRLLGGGAAADRLAVELDVSPVALDLLLGHLTTLGVMERTSTGYRTTEYGANLCADADHGFTNILLRLDSAAGRAELAFVELAHSIATGQAAYPRRYGQDFWADLAEHPHLRKSFDRQMTLRFHEQIPRIVANFDWSQFSTIVDVGGGRGTLLAAILTAHPPMHGHLVDLPPTAADARNTFSAHNLDDRTEVTAGSFFDPLPAGADAYLLVDILHDWDDEHAHRILARCVEAAHPTGRVLVIEPVGGQRATTEMDLAMLVIHGGHERRIDEFRTLASAHGLALDTVTELTDQRCLLEFSRP</sequence>
<dbReference type="InterPro" id="IPR036390">
    <property type="entry name" value="WH_DNA-bd_sf"/>
</dbReference>
<evidence type="ECO:0000256" key="1">
    <source>
        <dbReference type="ARBA" id="ARBA00022603"/>
    </source>
</evidence>
<dbReference type="AlphaFoldDB" id="A0A1I5P8Q1"/>
<dbReference type="STRING" id="587909.SAMN05421810_102179"/>
<dbReference type="SUPFAM" id="SSF53335">
    <property type="entry name" value="S-adenosyl-L-methionine-dependent methyltransferases"/>
    <property type="match status" value="1"/>
</dbReference>
<evidence type="ECO:0000259" key="6">
    <source>
        <dbReference type="Pfam" id="PF08100"/>
    </source>
</evidence>
<dbReference type="InterPro" id="IPR012967">
    <property type="entry name" value="COMT_dimerisation"/>
</dbReference>
<keyword evidence="1 7" id="KW-0489">Methyltransferase</keyword>
<evidence type="ECO:0000256" key="4">
    <source>
        <dbReference type="PIRSR" id="PIRSR005739-1"/>
    </source>
</evidence>
<dbReference type="RefSeq" id="WP_092528864.1">
    <property type="nucleotide sequence ID" value="NZ_FOWW01000002.1"/>
</dbReference>
<dbReference type="Gene3D" id="1.10.10.10">
    <property type="entry name" value="Winged helix-like DNA-binding domain superfamily/Winged helix DNA-binding domain"/>
    <property type="match status" value="1"/>
</dbReference>
<dbReference type="EMBL" id="FOWW01000002">
    <property type="protein sequence ID" value="SFP29856.1"/>
    <property type="molecule type" value="Genomic_DNA"/>
</dbReference>
<evidence type="ECO:0000256" key="3">
    <source>
        <dbReference type="ARBA" id="ARBA00022691"/>
    </source>
</evidence>
<organism evidence="7 8">
    <name type="scientific">Amycolatopsis arida</name>
    <dbReference type="NCBI Taxonomy" id="587909"/>
    <lineage>
        <taxon>Bacteria</taxon>
        <taxon>Bacillati</taxon>
        <taxon>Actinomycetota</taxon>
        <taxon>Actinomycetes</taxon>
        <taxon>Pseudonocardiales</taxon>
        <taxon>Pseudonocardiaceae</taxon>
        <taxon>Amycolatopsis</taxon>
    </lineage>
</organism>
<evidence type="ECO:0000256" key="2">
    <source>
        <dbReference type="ARBA" id="ARBA00022679"/>
    </source>
</evidence>
<dbReference type="PANTHER" id="PTHR43712">
    <property type="entry name" value="PUTATIVE (AFU_ORTHOLOGUE AFUA_4G14580)-RELATED"/>
    <property type="match status" value="1"/>
</dbReference>
<dbReference type="PIRSF" id="PIRSF005739">
    <property type="entry name" value="O-mtase"/>
    <property type="match status" value="1"/>
</dbReference>
<reference evidence="8" key="1">
    <citation type="submission" date="2016-10" db="EMBL/GenBank/DDBJ databases">
        <authorList>
            <person name="Varghese N."/>
            <person name="Submissions S."/>
        </authorList>
    </citation>
    <scope>NUCLEOTIDE SEQUENCE [LARGE SCALE GENOMIC DNA]</scope>
    <source>
        <strain evidence="8">CGMCC 4.5579</strain>
    </source>
</reference>
<dbReference type="CDD" id="cd02440">
    <property type="entry name" value="AdoMet_MTases"/>
    <property type="match status" value="1"/>
</dbReference>
<gene>
    <name evidence="7" type="ORF">SAMN05421810_102179</name>
</gene>
<feature type="domain" description="O-methyltransferase C-terminal" evidence="5">
    <location>
        <begin position="117"/>
        <end position="318"/>
    </location>
</feature>
<evidence type="ECO:0000313" key="8">
    <source>
        <dbReference type="Proteomes" id="UP000198727"/>
    </source>
</evidence>
<accession>A0A1I5P8Q1</accession>
<protein>
    <submittedName>
        <fullName evidence="7">O-methyltransferase</fullName>
    </submittedName>
</protein>
<name>A0A1I5P8Q1_9PSEU</name>
<dbReference type="GO" id="GO:0008171">
    <property type="term" value="F:O-methyltransferase activity"/>
    <property type="evidence" value="ECO:0007669"/>
    <property type="project" value="InterPro"/>
</dbReference>
<dbReference type="PANTHER" id="PTHR43712:SF2">
    <property type="entry name" value="O-METHYLTRANSFERASE CICE"/>
    <property type="match status" value="1"/>
</dbReference>
<dbReference type="InterPro" id="IPR036388">
    <property type="entry name" value="WH-like_DNA-bd_sf"/>
</dbReference>
<keyword evidence="8" id="KW-1185">Reference proteome</keyword>
<dbReference type="OrthoDB" id="3804952at2"/>
<dbReference type="GO" id="GO:0046983">
    <property type="term" value="F:protein dimerization activity"/>
    <property type="evidence" value="ECO:0007669"/>
    <property type="project" value="InterPro"/>
</dbReference>
<dbReference type="Gene3D" id="1.10.287.1350">
    <property type="match status" value="1"/>
</dbReference>
<dbReference type="Pfam" id="PF08100">
    <property type="entry name" value="Dimerisation"/>
    <property type="match status" value="1"/>
</dbReference>
<dbReference type="PROSITE" id="PS51683">
    <property type="entry name" value="SAM_OMT_II"/>
    <property type="match status" value="1"/>
</dbReference>